<reference evidence="3 4" key="1">
    <citation type="submission" date="2024-02" db="EMBL/GenBank/DDBJ databases">
        <title>Discinaceae phylogenomics.</title>
        <authorList>
            <person name="Dirks A.C."/>
            <person name="James T.Y."/>
        </authorList>
    </citation>
    <scope>NUCLEOTIDE SEQUENCE [LARGE SCALE GENOMIC DNA]</scope>
    <source>
        <strain evidence="3 4">ACD0624</strain>
    </source>
</reference>
<dbReference type="Gene3D" id="3.30.420.10">
    <property type="entry name" value="Ribonuclease H-like superfamily/Ribonuclease H"/>
    <property type="match status" value="2"/>
</dbReference>
<evidence type="ECO:0000259" key="2">
    <source>
        <dbReference type="Pfam" id="PF09159"/>
    </source>
</evidence>
<dbReference type="InterPro" id="IPR036397">
    <property type="entry name" value="RNaseH_sf"/>
</dbReference>
<evidence type="ECO:0000256" key="1">
    <source>
        <dbReference type="SAM" id="MobiDB-lite"/>
    </source>
</evidence>
<dbReference type="InterPro" id="IPR012337">
    <property type="entry name" value="RNaseH-like_sf"/>
</dbReference>
<dbReference type="Proteomes" id="UP001447188">
    <property type="component" value="Unassembled WGS sequence"/>
</dbReference>
<sequence length="755" mass="84154">MLLKIRRTRVRYATMVQSAMLGMNLVLPLHLTGIVQISSFEPNYPPGMATFKPLLALKSSTLKSLAVSLGVNSTGTKSQLASQIVSACRETIPFFERPMLEGQPSCERTSEPGLDLALGAEGGVGKRERDKRKDKRVLSIDMGIRNLAMCVLEVQDPGLRKSGTRRRKGKVTESLPKVLAWERVTVAKKPEVEEPPDIPEESIAANKNKRPPSKRKKVTQVPYPEGELGVPSAEAISTDKIRSKKRKKLIELPPEGKEKLLEQDVSSEQTTAKSRSRPGKRKRVVEVIEEPPPEKEQRVWERENPLQKKGNEKTEKEEVPPEGEKRALGQEQVSPEQTAPKSESGLGEGKAAEVPEVLEESRKGRGVLEKGGNPSGDEMMEVPEVMKISPENEQRVIEEKEPPKERAPEVTEVTEVTEAPYSSGEQEILNPKRSRSEEATIPDGKRRGRRVTETPSPEEEERKAPKQEEISPGETIPGIKGRPRRKERVAEVTEAQSPKELVSPTPVPDADLAPGELPKKGGIVGKKPKKKAESFEPSVYALLANNFVRHTLDRFSPLDAILIERQRYRSGSSAAIQEWTVRVNTLEAMLHAVFCCLHGEKSPVAEGVSPSKVTRFWVDRVGEKFLEVQKKPERRKKKEVLGEKLGEELGVEGVEVVIEREKTYRKTKLAKVSLVKEWLRSGGVVKVGKDAKGVAADFEPVKGRRKSERVSGGKLDDLADCLLQGMAWIRWEENRRRFSEGKLIPEYIPYANSKS</sequence>
<dbReference type="EMBL" id="JBBBZM010000013">
    <property type="protein sequence ID" value="KAL0639279.1"/>
    <property type="molecule type" value="Genomic_DNA"/>
</dbReference>
<feature type="compositionally biased region" description="Polar residues" evidence="1">
    <location>
        <begin position="331"/>
        <end position="341"/>
    </location>
</feature>
<dbReference type="PANTHER" id="PTHR28072:SF1">
    <property type="entry name" value="CRUCIFORM CUTTING ENDONUCLEASE 1, MITOCHONDRIAL-RELATED"/>
    <property type="match status" value="1"/>
</dbReference>
<feature type="compositionally biased region" description="Basic and acidic residues" evidence="1">
    <location>
        <begin position="359"/>
        <end position="368"/>
    </location>
</feature>
<feature type="compositionally biased region" description="Basic and acidic residues" evidence="1">
    <location>
        <begin position="292"/>
        <end position="328"/>
    </location>
</feature>
<organism evidence="3 4">
    <name type="scientific">Discina gigas</name>
    <dbReference type="NCBI Taxonomy" id="1032678"/>
    <lineage>
        <taxon>Eukaryota</taxon>
        <taxon>Fungi</taxon>
        <taxon>Dikarya</taxon>
        <taxon>Ascomycota</taxon>
        <taxon>Pezizomycotina</taxon>
        <taxon>Pezizomycetes</taxon>
        <taxon>Pezizales</taxon>
        <taxon>Discinaceae</taxon>
        <taxon>Discina</taxon>
    </lineage>
</organism>
<feature type="compositionally biased region" description="Polar residues" evidence="1">
    <location>
        <begin position="264"/>
        <end position="273"/>
    </location>
</feature>
<feature type="compositionally biased region" description="Basic and acidic residues" evidence="1">
    <location>
        <begin position="390"/>
        <end position="409"/>
    </location>
</feature>
<dbReference type="PANTHER" id="PTHR28072">
    <property type="entry name" value="CRUCIFORM CUTTING ENDONUCLEASE 1, MITOCHONDRIAL-RELATED"/>
    <property type="match status" value="1"/>
</dbReference>
<feature type="domain" description="Mitochondrial resolvase Ydc2 catalytic" evidence="2">
    <location>
        <begin position="137"/>
        <end position="203"/>
    </location>
</feature>
<gene>
    <name evidence="3" type="ORF">Q9L58_001740</name>
</gene>
<dbReference type="SUPFAM" id="SSF53098">
    <property type="entry name" value="Ribonuclease H-like"/>
    <property type="match status" value="1"/>
</dbReference>
<evidence type="ECO:0000313" key="4">
    <source>
        <dbReference type="Proteomes" id="UP001447188"/>
    </source>
</evidence>
<dbReference type="InterPro" id="IPR039197">
    <property type="entry name" value="Mrs1/Cce1"/>
</dbReference>
<feature type="domain" description="Mitochondrial resolvase Ydc2 catalytic" evidence="2">
    <location>
        <begin position="525"/>
        <end position="738"/>
    </location>
</feature>
<feature type="compositionally biased region" description="Basic residues" evidence="1">
    <location>
        <begin position="274"/>
        <end position="283"/>
    </location>
</feature>
<accession>A0ABR3GTN6</accession>
<evidence type="ECO:0000313" key="3">
    <source>
        <dbReference type="EMBL" id="KAL0639279.1"/>
    </source>
</evidence>
<feature type="compositionally biased region" description="Basic residues" evidence="1">
    <location>
        <begin position="207"/>
        <end position="218"/>
    </location>
</feature>
<keyword evidence="4" id="KW-1185">Reference proteome</keyword>
<name>A0ABR3GTN6_9PEZI</name>
<protein>
    <recommendedName>
        <fullName evidence="2">Mitochondrial resolvase Ydc2 catalytic domain-containing protein</fullName>
    </recommendedName>
</protein>
<proteinExistence type="predicted"/>
<feature type="region of interest" description="Disordered" evidence="1">
    <location>
        <begin position="191"/>
        <end position="530"/>
    </location>
</feature>
<feature type="compositionally biased region" description="Basic and acidic residues" evidence="1">
    <location>
        <begin position="460"/>
        <end position="469"/>
    </location>
</feature>
<dbReference type="InterPro" id="IPR015242">
    <property type="entry name" value="Ydc2_cat"/>
</dbReference>
<comment type="caution">
    <text evidence="3">The sequence shown here is derived from an EMBL/GenBank/DDBJ whole genome shotgun (WGS) entry which is preliminary data.</text>
</comment>
<dbReference type="Pfam" id="PF09159">
    <property type="entry name" value="Ydc2-catalyt"/>
    <property type="match status" value="2"/>
</dbReference>